<keyword evidence="3" id="KW-1185">Reference proteome</keyword>
<keyword evidence="1" id="KW-0175">Coiled coil</keyword>
<reference evidence="4" key="1">
    <citation type="submission" date="2025-08" db="UniProtKB">
        <authorList>
            <consortium name="RefSeq"/>
        </authorList>
    </citation>
    <scope>IDENTIFICATION</scope>
</reference>
<protein>
    <submittedName>
        <fullName evidence="4">Uncharacterized protein</fullName>
    </submittedName>
</protein>
<dbReference type="Proteomes" id="UP001652628">
    <property type="component" value="Chromosome 3"/>
</dbReference>
<dbReference type="GeneID" id="108014118"/>
<gene>
    <name evidence="4" type="primary">LOC108014118</name>
</gene>
<name>A0AB40A917_DROSZ</name>
<dbReference type="AlphaFoldDB" id="A0AB40A917"/>
<evidence type="ECO:0000256" key="1">
    <source>
        <dbReference type="SAM" id="Coils"/>
    </source>
</evidence>
<evidence type="ECO:0000313" key="4">
    <source>
        <dbReference type="RefSeq" id="XP_036673913.3"/>
    </source>
</evidence>
<feature type="region of interest" description="Disordered" evidence="2">
    <location>
        <begin position="85"/>
        <end position="135"/>
    </location>
</feature>
<accession>A0AB40A917</accession>
<feature type="region of interest" description="Disordered" evidence="2">
    <location>
        <begin position="170"/>
        <end position="212"/>
    </location>
</feature>
<evidence type="ECO:0000256" key="2">
    <source>
        <dbReference type="SAM" id="MobiDB-lite"/>
    </source>
</evidence>
<sequence length="212" mass="23174">MSHTCPVHNKDSNALTITKSANSDDTKIAMCASLELDNCRAENYQLKKKLIEYEATIRSLEQLVSTIAEKQHQILSEVVELRKESRAAPLENTPQEEEDTMGNSSGNLQDDDGDEDGYRPDSESEANDTQSPLLSTNSSLASLVSLCFSSTSSMGTSLADASSGSDYERNLFNELDLSDQSEEHEEAEPLSITPDPEISPLQDYSSESDGEP</sequence>
<evidence type="ECO:0000313" key="3">
    <source>
        <dbReference type="Proteomes" id="UP001652628"/>
    </source>
</evidence>
<dbReference type="RefSeq" id="XP_036673913.3">
    <property type="nucleotide sequence ID" value="XM_036818018.3"/>
</dbReference>
<feature type="compositionally biased region" description="Acidic residues" evidence="2">
    <location>
        <begin position="176"/>
        <end position="188"/>
    </location>
</feature>
<feature type="coiled-coil region" evidence="1">
    <location>
        <begin position="36"/>
        <end position="63"/>
    </location>
</feature>
<proteinExistence type="predicted"/>
<organism evidence="3 4">
    <name type="scientific">Drosophila suzukii</name>
    <name type="common">Spotted-wing drosophila fruit fly</name>
    <dbReference type="NCBI Taxonomy" id="28584"/>
    <lineage>
        <taxon>Eukaryota</taxon>
        <taxon>Metazoa</taxon>
        <taxon>Ecdysozoa</taxon>
        <taxon>Arthropoda</taxon>
        <taxon>Hexapoda</taxon>
        <taxon>Insecta</taxon>
        <taxon>Pterygota</taxon>
        <taxon>Neoptera</taxon>
        <taxon>Endopterygota</taxon>
        <taxon>Diptera</taxon>
        <taxon>Brachycera</taxon>
        <taxon>Muscomorpha</taxon>
        <taxon>Ephydroidea</taxon>
        <taxon>Drosophilidae</taxon>
        <taxon>Drosophila</taxon>
        <taxon>Sophophora</taxon>
    </lineage>
</organism>